<dbReference type="EMBL" id="LSRL02000474">
    <property type="protein sequence ID" value="TDG40832.1"/>
    <property type="molecule type" value="Genomic_DNA"/>
</dbReference>
<evidence type="ECO:0000313" key="2">
    <source>
        <dbReference type="EMBL" id="TDG40832.1"/>
    </source>
</evidence>
<feature type="region of interest" description="Disordered" evidence="1">
    <location>
        <begin position="431"/>
        <end position="462"/>
    </location>
</feature>
<keyword evidence="3" id="KW-1185">Reference proteome</keyword>
<protein>
    <recommendedName>
        <fullName evidence="4">Nucleolar 27S pre-rRNA processing Urb2/Npa2 C-terminal domain-containing protein</fullName>
    </recommendedName>
</protein>
<name>A0A484AXW0_DRONA</name>
<comment type="caution">
    <text evidence="2">The sequence shown here is derived from an EMBL/GenBank/DDBJ whole genome shotgun (WGS) entry which is preliminary data.</text>
</comment>
<dbReference type="Proteomes" id="UP000295192">
    <property type="component" value="Unassembled WGS sequence"/>
</dbReference>
<feature type="compositionally biased region" description="Basic and acidic residues" evidence="1">
    <location>
        <begin position="1029"/>
        <end position="1064"/>
    </location>
</feature>
<accession>A0A484AXW0</accession>
<evidence type="ECO:0000256" key="1">
    <source>
        <dbReference type="SAM" id="MobiDB-lite"/>
    </source>
</evidence>
<gene>
    <name evidence="2" type="ORF">AWZ03_012746</name>
</gene>
<proteinExistence type="predicted"/>
<feature type="compositionally biased region" description="Basic and acidic residues" evidence="1">
    <location>
        <begin position="431"/>
        <end position="448"/>
    </location>
</feature>
<dbReference type="OMA" id="HNRRTMN"/>
<evidence type="ECO:0008006" key="4">
    <source>
        <dbReference type="Google" id="ProtNLM"/>
    </source>
</evidence>
<feature type="region of interest" description="Disordered" evidence="1">
    <location>
        <begin position="1029"/>
        <end position="1072"/>
    </location>
</feature>
<reference evidence="2 3" key="1">
    <citation type="journal article" date="2019" name="J. Hered.">
        <title>An Improved Genome Assembly for Drosophila navojoa, the Basal Species in the mojavensis Cluster.</title>
        <authorList>
            <person name="Vanderlinde T."/>
            <person name="Dupim E.G."/>
            <person name="Nazario-Yepiz N.O."/>
            <person name="Carvalho A.B."/>
        </authorList>
    </citation>
    <scope>NUCLEOTIDE SEQUENCE [LARGE SCALE GENOMIC DNA]</scope>
    <source>
        <strain evidence="2">Navoj_Jal97</strain>
        <tissue evidence="2">Whole organism</tissue>
    </source>
</reference>
<sequence>MEIGEELRIWLDDKSKTYAARLEFAIKVWQSLDFVYINKHEVVCKWLADTLVEEVEMPVEQLQQLFRLRAQPGLVTVATKSALIEAVLKRVDEAPPAQAKGYPQLLQYLINFELVQDALRADYNLVMRSYGILFSCYERLLLIENEDEPKPRHADFMLPLLQQLRDYAQRAQNNTRLLKAYMNGAQHPLCQLLLELRKHGFCCFEQLAALEMHMTQHLRISVAIRLMAKQPLHVQLLTLECALVNHRYDTDSLFKVINHALVYKIPQKTERGKRDRSKPLAKATPKDRFIGLVLTTHALEALRRHNIQLNFPDKLKKTGIAYMANVLCGIVRINRERHLGRVLQMLCAALRLNPMLVEPHVYQLTIWMMCAVKRNEVELQLYSEYLVLLLDMCRRLSRTERFIMLLLKSLREWLHKYELPNFETGKRIRLESEQKPEPEQESEQKAEPEQESEQDPDSEPKQITEEEVEQLMNGYVQLLLKLNSTSSCQSNAISYSTDALAQTWPGSTAGAAFIRLVSQLMSKPSIVIWKSLLHSFAELLEPDSSAVLPCNLNFAIELQATLLSQYLLGTRLAEHLQQHHVELEQQRKHTMQVLQRFGQYLLSLEHNRRTMNVFLECVERANNFDLLLAYYWPDGLERPQSTPALPQLQRFLSSDEWELIHQRVHNFGKSLCRQRLQRLELQLTLSGWLLLPDQRLAPCPDALVELLPQQLFGHLTRAQKEMRVQHQQQKQQLPNLLEDAECVELLTMQLLQQFVDSLKLAKIKGCLLAKQMPQATDEAALATTLRDSCESTKQPALPAESTQELIDALQQLPLAQLQSSLKLRLWLLLFTLYQDVRRAQLLQLSNQLLEQLIDLLHFGQPLPLCSHFPQLAQLLQLVPLNMEADDAAAAAGNGTGTEAEAEANATAWRFYEMFFARCIRRLTPGSDIFLASSAAVFREQLPQLSASHCRLLLLAIETLASGTGMQARRMQRHLQPLLEIYGQLVSHKFRSQKKSPAIYKEFVQQTLSGYAIYLSSCINRAAKQQKENVDAAEQQKENVKEAKQQKENVKETKQQKENVKEPKQEPQQPATLPAIDENFRRICKIYIGHSLNYRNAHAIRLLNVALTHRQLLHLDQDEIEFVLDSYWRQLNKDIAASSALDMASIEPAVKLIIGYKTNEDFLLLLRGLSQQLDEMQRPETPAQHTSLQNVLVLMTLFAKCSLSSIKGAMLNEQFELINGNVSLRLPAPSDAAYCNHVLRLLEAQSALANNRTVPLTGETLDSILASMLDLNIKRFILDGGSWLDFRRLHATLSENCLLLLRQHATLMSDRAAQLSAICQDLVQSIICYRSERQQAQSLTDDELDGLAELGLKLSTLMAGIAAGPLALAMKRVAPFLLIFTIKQIIGTERPTTLFEKIKLQVDRFCHELISICDHRSGHFILRSSSEAGARMYQSLIKEHDKYHKFRGKV</sequence>
<organism evidence="2 3">
    <name type="scientific">Drosophila navojoa</name>
    <name type="common">Fruit fly</name>
    <dbReference type="NCBI Taxonomy" id="7232"/>
    <lineage>
        <taxon>Eukaryota</taxon>
        <taxon>Metazoa</taxon>
        <taxon>Ecdysozoa</taxon>
        <taxon>Arthropoda</taxon>
        <taxon>Hexapoda</taxon>
        <taxon>Insecta</taxon>
        <taxon>Pterygota</taxon>
        <taxon>Neoptera</taxon>
        <taxon>Endopterygota</taxon>
        <taxon>Diptera</taxon>
        <taxon>Brachycera</taxon>
        <taxon>Muscomorpha</taxon>
        <taxon>Ephydroidea</taxon>
        <taxon>Drosophilidae</taxon>
        <taxon>Drosophila</taxon>
    </lineage>
</organism>
<dbReference type="OrthoDB" id="160374at2759"/>
<evidence type="ECO:0000313" key="3">
    <source>
        <dbReference type="Proteomes" id="UP000295192"/>
    </source>
</evidence>